<gene>
    <name evidence="4" type="ORF">GOB93_04985</name>
</gene>
<dbReference type="EMBL" id="WOTB01000004">
    <property type="protein sequence ID" value="NHN83997.1"/>
    <property type="molecule type" value="Genomic_DNA"/>
</dbReference>
<dbReference type="SUPFAM" id="SSF51735">
    <property type="entry name" value="NAD(P)-binding Rossmann-fold domains"/>
    <property type="match status" value="1"/>
</dbReference>
<dbReference type="PANTHER" id="PTHR42879">
    <property type="entry name" value="3-OXOACYL-(ACYL-CARRIER-PROTEIN) REDUCTASE"/>
    <property type="match status" value="1"/>
</dbReference>
<dbReference type="Proteomes" id="UP000635278">
    <property type="component" value="Unassembled WGS sequence"/>
</dbReference>
<dbReference type="InterPro" id="IPR020904">
    <property type="entry name" value="Sc_DH/Rdtase_CS"/>
</dbReference>
<dbReference type="InterPro" id="IPR057326">
    <property type="entry name" value="KR_dom"/>
</dbReference>
<dbReference type="PROSITE" id="PS00061">
    <property type="entry name" value="ADH_SHORT"/>
    <property type="match status" value="1"/>
</dbReference>
<feature type="domain" description="Ketoreductase" evidence="3">
    <location>
        <begin position="23"/>
        <end position="203"/>
    </location>
</feature>
<accession>A0ABX0JMG4</accession>
<dbReference type="InterPro" id="IPR050259">
    <property type="entry name" value="SDR"/>
</dbReference>
<dbReference type="PRINTS" id="PR00080">
    <property type="entry name" value="SDRFAMILY"/>
</dbReference>
<evidence type="ECO:0000259" key="3">
    <source>
        <dbReference type="SMART" id="SM00822"/>
    </source>
</evidence>
<keyword evidence="5" id="KW-1185">Reference proteome</keyword>
<dbReference type="InterPro" id="IPR036291">
    <property type="entry name" value="NAD(P)-bd_dom_sf"/>
</dbReference>
<comment type="caution">
    <text evidence="4">The sequence shown here is derived from an EMBL/GenBank/DDBJ whole genome shotgun (WGS) entry which is preliminary data.</text>
</comment>
<evidence type="ECO:0000313" key="5">
    <source>
        <dbReference type="Proteomes" id="UP000635278"/>
    </source>
</evidence>
<name>A0ABX0JMG4_9PROT</name>
<dbReference type="PANTHER" id="PTHR42879:SF2">
    <property type="entry name" value="3-OXOACYL-[ACYL-CARRIER-PROTEIN] REDUCTASE FABG"/>
    <property type="match status" value="1"/>
</dbReference>
<evidence type="ECO:0000256" key="2">
    <source>
        <dbReference type="RuleBase" id="RU000363"/>
    </source>
</evidence>
<dbReference type="SMART" id="SM00822">
    <property type="entry name" value="PKS_KR"/>
    <property type="match status" value="1"/>
</dbReference>
<protein>
    <submittedName>
        <fullName evidence="4">SDR family NAD(P)-dependent oxidoreductase</fullName>
    </submittedName>
</protein>
<comment type="similarity">
    <text evidence="1 2">Belongs to the short-chain dehydrogenases/reductases (SDR) family.</text>
</comment>
<evidence type="ECO:0000313" key="4">
    <source>
        <dbReference type="EMBL" id="NHN83997.1"/>
    </source>
</evidence>
<sequence length="259" mass="27371">MNRRSETMVSNTGTNVDNTLGNRVAVVTGGSRGIGRAVALALAREGVHVAVNYHANEAAAREVCEAIEVLGSRAVAFRADVGEAEQVSALVSKAADALGEVAILVNNAGISRQVPLDRITVQDWEDLLRTNLTSAFLMTQAVLPAMRRAQWGRIINMSSIAAQTGGVIGPHYAASKAGMLGLTHSYAKLLSHEGITVNAIAPALIESDMIAHNPSIRPDMIPIGRFGTVEEVADLTVATIRNGYVTGQTINLNGGWYMS</sequence>
<reference evidence="4 5" key="1">
    <citation type="journal article" date="2020" name="Int. J. Syst. Evol. Microbiol.">
        <title>Novel acetic acid bacteria from cider fermentations: Acetobacter conturbans sp. nov. and Acetobacter fallax sp. nov.</title>
        <authorList>
            <person name="Sombolestani A.S."/>
            <person name="Cleenwerck I."/>
            <person name="Cnockaert M."/>
            <person name="Borremans W."/>
            <person name="Wieme A.D."/>
            <person name="De Vuyst L."/>
            <person name="Vandamme P."/>
        </authorList>
    </citation>
    <scope>NUCLEOTIDE SEQUENCE [LARGE SCALE GENOMIC DNA]</scope>
    <source>
        <strain evidence="4 5">LMG 30640</strain>
    </source>
</reference>
<dbReference type="PRINTS" id="PR00081">
    <property type="entry name" value="GDHRDH"/>
</dbReference>
<proteinExistence type="inferred from homology"/>
<organism evidence="4 5">
    <name type="scientific">Acetobacter musti</name>
    <dbReference type="NCBI Taxonomy" id="864732"/>
    <lineage>
        <taxon>Bacteria</taxon>
        <taxon>Pseudomonadati</taxon>
        <taxon>Pseudomonadota</taxon>
        <taxon>Alphaproteobacteria</taxon>
        <taxon>Acetobacterales</taxon>
        <taxon>Acetobacteraceae</taxon>
        <taxon>Acetobacter</taxon>
    </lineage>
</organism>
<dbReference type="Gene3D" id="3.40.50.720">
    <property type="entry name" value="NAD(P)-binding Rossmann-like Domain"/>
    <property type="match status" value="1"/>
</dbReference>
<dbReference type="InterPro" id="IPR002347">
    <property type="entry name" value="SDR_fam"/>
</dbReference>
<dbReference type="Pfam" id="PF00106">
    <property type="entry name" value="adh_short"/>
    <property type="match status" value="1"/>
</dbReference>
<evidence type="ECO:0000256" key="1">
    <source>
        <dbReference type="ARBA" id="ARBA00006484"/>
    </source>
</evidence>